<dbReference type="InterPro" id="IPR029058">
    <property type="entry name" value="AB_hydrolase_fold"/>
</dbReference>
<dbReference type="GO" id="GO:0009744">
    <property type="term" value="P:response to sucrose"/>
    <property type="evidence" value="ECO:0007669"/>
    <property type="project" value="UniProtKB-ARBA"/>
</dbReference>
<dbReference type="SUPFAM" id="SSF53474">
    <property type="entry name" value="alpha/beta-Hydrolases"/>
    <property type="match status" value="2"/>
</dbReference>
<feature type="transmembrane region" description="Helical" evidence="6">
    <location>
        <begin position="723"/>
        <end position="744"/>
    </location>
</feature>
<dbReference type="HOGENOM" id="CLU_262172_0_0_1"/>
<dbReference type="STRING" id="4537.A0A0E0KAY3"/>
<keyword evidence="5" id="KW-0862">Zinc</keyword>
<sequence length="1292" mass="142732">MIAALLSLPTRGRSGGGDLHPVVLVPGYGSNRLDARLTAAYEPAAPRCGAREGKVEWFQLWPNDATASDPDQAPCLAEQMSLVYDPVADDYRNAAGVVTRVPSFASTRALIGWDPLVRQLEEMGYRDGGSLFAAPYDFRYAVAPPDHPSAEGARYFAQLTRLIERASRLNGGRPAVVVAHSFGCALTYQFLLARPLAWRQRFVKRAVFLAAALGGFAEGMNGLTSGADSGLPNLARPARTRLARSQQSALWRLPTPMVFGDRPVVVAKNSTYSANNIAEFLDAIGFQEGVQPYVTRVLPMWETLPAPMVPVTSMYGVGVRTPETFVYSEDGFEGTPEVVYGDGDGDMNMVSLVAAEKEWSGVEDQILKVVRLPGVSHIGFFSDLALKKVVAEIQEAVSSKERIAPRPWDPYQPNDYKTRPALVLEKAKCNRSIKRLVRSRSKRGGGARHGGGSLQRWLAAPRNALLDCCCCCCVPSRRRRRYGLVEYRSLPGYLRDNEYILRHYRCEWPLPQVLLSAFSIHNETLNVWTHLIGFFIFLVLTIYTATQVPNVVDLQSLQHLPDVLRKADLHKIQMELVACLPSLPHLSDLQKLKNELKNSWNSIEVLPSLSRWHLLELLSSCLPHRFTHSNETSLSVLQSMKEANMIAPQLIRPIPRWPFYAFLGGAMFCLLASSTCHLLSCHSRRLAYIMLRLDYAGIAALIATSFYPPVYYSFMCYPFFCNLYLSCITILGVATIAFSLLPVFQNPEFRTIRACLFFGMGASGVIPVIHKLILFWHQPEALHTTGYEVLMGLFYGIGALVYATRVPERWMPGKFDIAGHSHQLFHVLVVAGAYTHYHAGLLWAVQMSNPFPPIVPRSCAGLTAMETHNSALLSLPTRGRSGGGDLHPVVLVPGYGSNRLDARLTAAYEPAAPRCGAREGKVEWFQLWPNDATASDPDQAPCLAEQMSLVYDPVADDYRNAAGVVTRVPSFASTRALIGWDPLVRQLEEMGYRDGGSLFAAPYDFRYAVAPPDHPSAEGARYFAQLTRLIERASRLNGGRPAVVVAHSFGCALTYQFLLARPLAWRQRFVKRAVFLAAALGGFAEGMNGLTSGADSGLPNLARPARTRLARSQQSALWRLPTPMVFGDRPVVVAKNSTYSANNIAEFLDAIGFQEGVQPYVTRVLPMWETLPAPMVPVTSMYGVGVRTPETFVYSEDGFEGTPEVVYGDGDGDMNMVSLVAAEKEWSGVEDQILKVVRLPGVSHIGFFSDLALKKVVAEIQEAVSSKEVHRKEKFFSFLNNSEFIIPLPLGR</sequence>
<keyword evidence="8" id="KW-1185">Reference proteome</keyword>
<evidence type="ECO:0000256" key="6">
    <source>
        <dbReference type="SAM" id="Phobius"/>
    </source>
</evidence>
<dbReference type="Gene3D" id="3.40.50.1820">
    <property type="entry name" value="alpha/beta hydrolase"/>
    <property type="match status" value="2"/>
</dbReference>
<proteinExistence type="predicted"/>
<dbReference type="Pfam" id="PF03006">
    <property type="entry name" value="HlyIII"/>
    <property type="match status" value="1"/>
</dbReference>
<organism evidence="7">
    <name type="scientific">Oryza punctata</name>
    <name type="common">Red rice</name>
    <dbReference type="NCBI Taxonomy" id="4537"/>
    <lineage>
        <taxon>Eukaryota</taxon>
        <taxon>Viridiplantae</taxon>
        <taxon>Streptophyta</taxon>
        <taxon>Embryophyta</taxon>
        <taxon>Tracheophyta</taxon>
        <taxon>Spermatophyta</taxon>
        <taxon>Magnoliopsida</taxon>
        <taxon>Liliopsida</taxon>
        <taxon>Poales</taxon>
        <taxon>Poaceae</taxon>
        <taxon>BOP clade</taxon>
        <taxon>Oryzoideae</taxon>
        <taxon>Oryzeae</taxon>
        <taxon>Oryzinae</taxon>
        <taxon>Oryza</taxon>
    </lineage>
</organism>
<name>A0A0E0KAY3_ORYPU</name>
<dbReference type="Proteomes" id="UP000026962">
    <property type="component" value="Chromosome 3"/>
</dbReference>
<keyword evidence="5" id="KW-0479">Metal-binding</keyword>
<comment type="subcellular location">
    <subcellularLocation>
        <location evidence="1">Membrane</location>
        <topology evidence="1">Multi-pass membrane protein</topology>
    </subcellularLocation>
</comment>
<dbReference type="EnsemblPlants" id="OPUNC03G09150.1">
    <property type="protein sequence ID" value="OPUNC03G09150.1"/>
    <property type="gene ID" value="OPUNC03G09150"/>
</dbReference>
<evidence type="ECO:0000256" key="3">
    <source>
        <dbReference type="ARBA" id="ARBA00022989"/>
    </source>
</evidence>
<evidence type="ECO:0000313" key="8">
    <source>
        <dbReference type="Proteomes" id="UP000026962"/>
    </source>
</evidence>
<feature type="transmembrane region" description="Helical" evidence="6">
    <location>
        <begin position="824"/>
        <end position="845"/>
    </location>
</feature>
<dbReference type="InterPro" id="IPR003386">
    <property type="entry name" value="LACT/PDAT_acylTrfase"/>
</dbReference>
<reference evidence="7" key="2">
    <citation type="submission" date="2018-05" db="EMBL/GenBank/DDBJ databases">
        <title>OpunRS2 (Oryza punctata Reference Sequence Version 2).</title>
        <authorList>
            <person name="Zhang J."/>
            <person name="Kudrna D."/>
            <person name="Lee S."/>
            <person name="Talag J."/>
            <person name="Welchert J."/>
            <person name="Wing R.A."/>
        </authorList>
    </citation>
    <scope>NUCLEOTIDE SEQUENCE [LARGE SCALE GENOMIC DNA]</scope>
</reference>
<evidence type="ECO:0000256" key="5">
    <source>
        <dbReference type="PIRSR" id="PIRSR604254-1"/>
    </source>
</evidence>
<dbReference type="GO" id="GO:0009725">
    <property type="term" value="P:response to hormone"/>
    <property type="evidence" value="ECO:0007669"/>
    <property type="project" value="UniProtKB-ARBA"/>
</dbReference>
<evidence type="ECO:0000256" key="1">
    <source>
        <dbReference type="ARBA" id="ARBA00004141"/>
    </source>
</evidence>
<dbReference type="eggNOG" id="KOG2369">
    <property type="taxonomic scope" value="Eukaryota"/>
</dbReference>
<dbReference type="Pfam" id="PF02450">
    <property type="entry name" value="LCAT"/>
    <property type="match status" value="2"/>
</dbReference>
<keyword evidence="4 6" id="KW-0472">Membrane</keyword>
<dbReference type="GO" id="GO:0008374">
    <property type="term" value="F:O-acyltransferase activity"/>
    <property type="evidence" value="ECO:0007669"/>
    <property type="project" value="InterPro"/>
</dbReference>
<dbReference type="InterPro" id="IPR004254">
    <property type="entry name" value="AdipoR/HlyIII-related"/>
</dbReference>
<feature type="transmembrane region" description="Helical" evidence="6">
    <location>
        <begin position="657"/>
        <end position="681"/>
    </location>
</feature>
<dbReference type="Gramene" id="OPUNC03G09150.1">
    <property type="protein sequence ID" value="OPUNC03G09150.1"/>
    <property type="gene ID" value="OPUNC03G09150"/>
</dbReference>
<feature type="transmembrane region" description="Helical" evidence="6">
    <location>
        <begin position="782"/>
        <end position="803"/>
    </location>
</feature>
<evidence type="ECO:0000256" key="2">
    <source>
        <dbReference type="ARBA" id="ARBA00022692"/>
    </source>
</evidence>
<feature type="transmembrane region" description="Helical" evidence="6">
    <location>
        <begin position="693"/>
        <end position="711"/>
    </location>
</feature>
<dbReference type="PANTHER" id="PTHR11440">
    <property type="entry name" value="LECITHIN-CHOLESTEROL ACYLTRANSFERASE-RELATED"/>
    <property type="match status" value="1"/>
</dbReference>
<feature type="transmembrane region" description="Helical" evidence="6">
    <location>
        <begin position="756"/>
        <end position="776"/>
    </location>
</feature>
<reference evidence="7" key="1">
    <citation type="submission" date="2015-04" db="UniProtKB">
        <authorList>
            <consortium name="EnsemblPlants"/>
        </authorList>
    </citation>
    <scope>IDENTIFICATION</scope>
</reference>
<dbReference type="GO" id="GO:0016020">
    <property type="term" value="C:membrane"/>
    <property type="evidence" value="ECO:0007669"/>
    <property type="project" value="UniProtKB-SubCell"/>
</dbReference>
<feature type="binding site" evidence="5">
    <location>
        <position position="677"/>
    </location>
    <ligand>
        <name>Zn(2+)</name>
        <dbReference type="ChEBI" id="CHEBI:29105"/>
    </ligand>
</feature>
<dbReference type="GO" id="GO:0006629">
    <property type="term" value="P:lipid metabolic process"/>
    <property type="evidence" value="ECO:0007669"/>
    <property type="project" value="InterPro"/>
</dbReference>
<dbReference type="GO" id="GO:0046872">
    <property type="term" value="F:metal ion binding"/>
    <property type="evidence" value="ECO:0007669"/>
    <property type="project" value="UniProtKB-KW"/>
</dbReference>
<evidence type="ECO:0000256" key="4">
    <source>
        <dbReference type="ARBA" id="ARBA00023136"/>
    </source>
</evidence>
<feature type="binding site" evidence="5">
    <location>
        <position position="826"/>
    </location>
    <ligand>
        <name>Zn(2+)</name>
        <dbReference type="ChEBI" id="CHEBI:29105"/>
    </ligand>
</feature>
<dbReference type="eggNOG" id="KOG0748">
    <property type="taxonomic scope" value="Eukaryota"/>
</dbReference>
<accession>A0A0E0KAY3</accession>
<keyword evidence="3 6" id="KW-1133">Transmembrane helix</keyword>
<evidence type="ECO:0000313" key="7">
    <source>
        <dbReference type="EnsemblPlants" id="OPUNC03G09150.1"/>
    </source>
</evidence>
<protein>
    <submittedName>
        <fullName evidence="7">Uncharacterized protein</fullName>
    </submittedName>
</protein>
<feature type="binding site" evidence="5">
    <location>
        <position position="822"/>
    </location>
    <ligand>
        <name>Zn(2+)</name>
        <dbReference type="ChEBI" id="CHEBI:29105"/>
    </ligand>
</feature>
<keyword evidence="2 6" id="KW-0812">Transmembrane</keyword>